<dbReference type="RefSeq" id="WP_069314545.1">
    <property type="nucleotide sequence ID" value="NZ_MDTU01000008.1"/>
</dbReference>
<accession>A0ABX3A083</accession>
<protein>
    <submittedName>
        <fullName evidence="3">Uncharacterized protein</fullName>
    </submittedName>
</protein>
<evidence type="ECO:0000313" key="3">
    <source>
        <dbReference type="EMBL" id="ODN41033.1"/>
    </source>
</evidence>
<gene>
    <name evidence="3" type="ORF">BGC07_18555</name>
</gene>
<feature type="region of interest" description="Disordered" evidence="1">
    <location>
        <begin position="1"/>
        <end position="28"/>
    </location>
</feature>
<dbReference type="Proteomes" id="UP000094329">
    <property type="component" value="Unassembled WGS sequence"/>
</dbReference>
<proteinExistence type="predicted"/>
<comment type="caution">
    <text evidence="3">The sequence shown here is derived from an EMBL/GenBank/DDBJ whole genome shotgun (WGS) entry which is preliminary data.</text>
</comment>
<dbReference type="EMBL" id="MDTU01000008">
    <property type="protein sequence ID" value="ODN41033.1"/>
    <property type="molecule type" value="Genomic_DNA"/>
</dbReference>
<evidence type="ECO:0000313" key="4">
    <source>
        <dbReference type="Proteomes" id="UP000094329"/>
    </source>
</evidence>
<name>A0ABX3A083_9GAMM</name>
<sequence length="88" mass="9874">MSNDDDQIDLGTPDLDESAQQQPTADDITPQHRAKMAVWFAVMVVVVLLICIGLYAWHPDKNGPILEIAKIGLLPLLSSIFTYYFTRK</sequence>
<keyword evidence="4" id="KW-1185">Reference proteome</keyword>
<feature type="transmembrane region" description="Helical" evidence="2">
    <location>
        <begin position="68"/>
        <end position="86"/>
    </location>
</feature>
<evidence type="ECO:0000256" key="1">
    <source>
        <dbReference type="SAM" id="MobiDB-lite"/>
    </source>
</evidence>
<feature type="transmembrane region" description="Helical" evidence="2">
    <location>
        <begin position="37"/>
        <end position="56"/>
    </location>
</feature>
<evidence type="ECO:0000256" key="2">
    <source>
        <dbReference type="SAM" id="Phobius"/>
    </source>
</evidence>
<organism evidence="3 4">
    <name type="scientific">Piscirickettsia litoralis</name>
    <dbReference type="NCBI Taxonomy" id="1891921"/>
    <lineage>
        <taxon>Bacteria</taxon>
        <taxon>Pseudomonadati</taxon>
        <taxon>Pseudomonadota</taxon>
        <taxon>Gammaproteobacteria</taxon>
        <taxon>Thiotrichales</taxon>
        <taxon>Piscirickettsiaceae</taxon>
        <taxon>Piscirickettsia</taxon>
    </lineage>
</organism>
<keyword evidence="2" id="KW-1133">Transmembrane helix</keyword>
<keyword evidence="2" id="KW-0472">Membrane</keyword>
<reference evidence="3 4" key="1">
    <citation type="submission" date="2016-08" db="EMBL/GenBank/DDBJ databases">
        <title>Draft genome sequence of Candidatus Piscirickettsia litoralis, from seawater.</title>
        <authorList>
            <person name="Wan X."/>
            <person name="Lee A.J."/>
            <person name="Hou S."/>
            <person name="Donachie S.P."/>
        </authorList>
    </citation>
    <scope>NUCLEOTIDE SEQUENCE [LARGE SCALE GENOMIC DNA]</scope>
    <source>
        <strain evidence="3 4">Y2</strain>
    </source>
</reference>
<keyword evidence="2" id="KW-0812">Transmembrane</keyword>